<dbReference type="Proteomes" id="UP000480164">
    <property type="component" value="Unassembled WGS sequence"/>
</dbReference>
<dbReference type="SUPFAM" id="SSF116734">
    <property type="entry name" value="DNA methylase specificity domain"/>
    <property type="match status" value="2"/>
</dbReference>
<reference evidence="5 6" key="1">
    <citation type="submission" date="2019-11" db="EMBL/GenBank/DDBJ databases">
        <title>Erwinia sp. nov., isolated from feces of birds in Tibet plateau of China.</title>
        <authorList>
            <person name="Ge Y."/>
        </authorList>
    </citation>
    <scope>NUCLEOTIDE SEQUENCE [LARGE SCALE GENOMIC DNA]</scope>
    <source>
        <strain evidence="5 6">J316</strain>
    </source>
</reference>
<dbReference type="PANTHER" id="PTHR43140">
    <property type="entry name" value="TYPE-1 RESTRICTION ENZYME ECOKI SPECIFICITY PROTEIN"/>
    <property type="match status" value="1"/>
</dbReference>
<keyword evidence="2" id="KW-0680">Restriction system</keyword>
<dbReference type="InterPro" id="IPR000055">
    <property type="entry name" value="Restrct_endonuc_typeI_TRD"/>
</dbReference>
<dbReference type="InterPro" id="IPR051212">
    <property type="entry name" value="Type-I_RE_S_subunit"/>
</dbReference>
<dbReference type="GO" id="GO:0004519">
    <property type="term" value="F:endonuclease activity"/>
    <property type="evidence" value="ECO:0007669"/>
    <property type="project" value="UniProtKB-KW"/>
</dbReference>
<dbReference type="Gene3D" id="1.10.287.1120">
    <property type="entry name" value="Bipartite methylase S protein"/>
    <property type="match status" value="1"/>
</dbReference>
<dbReference type="CDD" id="cd17285">
    <property type="entry name" value="RMtype1_S_Csp16704I_TRD2-CR2_like"/>
    <property type="match status" value="1"/>
</dbReference>
<evidence type="ECO:0000256" key="2">
    <source>
        <dbReference type="ARBA" id="ARBA00022747"/>
    </source>
</evidence>
<evidence type="ECO:0000259" key="4">
    <source>
        <dbReference type="Pfam" id="PF01420"/>
    </source>
</evidence>
<evidence type="ECO:0000256" key="3">
    <source>
        <dbReference type="ARBA" id="ARBA00023125"/>
    </source>
</evidence>
<gene>
    <name evidence="5" type="ORF">GK011_12775</name>
</gene>
<feature type="domain" description="Type I restriction modification DNA specificity" evidence="4">
    <location>
        <begin position="7"/>
        <end position="182"/>
    </location>
</feature>
<keyword evidence="5" id="KW-0540">Nuclease</keyword>
<dbReference type="EMBL" id="WLZX01000004">
    <property type="protein sequence ID" value="MTD27812.1"/>
    <property type="molecule type" value="Genomic_DNA"/>
</dbReference>
<keyword evidence="5" id="KW-0378">Hydrolase</keyword>
<comment type="caution">
    <text evidence="5">The sequence shown here is derived from an EMBL/GenBank/DDBJ whole genome shotgun (WGS) entry which is preliminary data.</text>
</comment>
<protein>
    <submittedName>
        <fullName evidence="5">Restriction endonuclease subunit S</fullName>
    </submittedName>
</protein>
<keyword evidence="5" id="KW-0255">Endonuclease</keyword>
<keyword evidence="6" id="KW-1185">Reference proteome</keyword>
<comment type="similarity">
    <text evidence="1">Belongs to the type-I restriction system S methylase family.</text>
</comment>
<proteinExistence type="inferred from homology"/>
<sequence>MSGGKLPEGWVRSELDNILLTIIGGGTPSKAIPEYYQGDIPWMSVKDMNKHVLTDTVDHITNDAVENSSTNIIPAGTPIIATRMSLGKIVTASFDSAINQDLKALFLSSRVDRNFFIHWYRSQAQLIESLGTGTTVKGIRLEVLKALSINFPPFPEQKIIAEKLNTLLAQVDSTKARLEQIPQILKRFRQALMAAAVSGHLTEAWRNKHCNIDINNISVSKYKPNNGLFEQAKSSVPEIPSSWQIIPSAHLIEYITSGSRGWADYYSTEGALFLRMSNVRYNTTKLDLDDLQFVNLPGSVEGKRSHVKVDDLIISLTADVGRVARIDKDLGEAYINQHLALVRPTKNIESEYFALCIASQNIGVKQIQFFKKGATKAGLGLDDIRSLAIPFPPLSEQQEIVRRVEQLFVYADTIEKQVNNALTRVNNLTQSILAKAFRGELSSQWRAENPELITGENSAAALLKKIKDEREAIKRLPKPKRSAIKKKTGKRMSKQIIKVVEALTQAGEPLSGQQLLDAAGYPGDSNTDDLEKFFLDIRQALIVEKSIVKLERSEDGQDWFSLAEVGSNE</sequence>
<evidence type="ECO:0000256" key="1">
    <source>
        <dbReference type="ARBA" id="ARBA00010923"/>
    </source>
</evidence>
<dbReference type="Gene3D" id="3.90.220.20">
    <property type="entry name" value="DNA methylase specificity domains"/>
    <property type="match status" value="2"/>
</dbReference>
<evidence type="ECO:0000313" key="5">
    <source>
        <dbReference type="EMBL" id="MTD27812.1"/>
    </source>
</evidence>
<dbReference type="PANTHER" id="PTHR43140:SF1">
    <property type="entry name" value="TYPE I RESTRICTION ENZYME ECOKI SPECIFICITY SUBUNIT"/>
    <property type="match status" value="1"/>
</dbReference>
<keyword evidence="3" id="KW-0238">DNA-binding</keyword>
<organism evidence="5 6">
    <name type="scientific">Erwinia sorbitola</name>
    <dbReference type="NCBI Taxonomy" id="2681984"/>
    <lineage>
        <taxon>Bacteria</taxon>
        <taxon>Pseudomonadati</taxon>
        <taxon>Pseudomonadota</taxon>
        <taxon>Gammaproteobacteria</taxon>
        <taxon>Enterobacterales</taxon>
        <taxon>Erwiniaceae</taxon>
        <taxon>Erwinia</taxon>
    </lineage>
</organism>
<evidence type="ECO:0000313" key="6">
    <source>
        <dbReference type="Proteomes" id="UP000480164"/>
    </source>
</evidence>
<dbReference type="InterPro" id="IPR044946">
    <property type="entry name" value="Restrct_endonuc_typeI_TRD_sf"/>
</dbReference>
<feature type="domain" description="Type I restriction modification DNA specificity" evidence="4">
    <location>
        <begin position="307"/>
        <end position="424"/>
    </location>
</feature>
<name>A0ABW9RCI2_9GAMM</name>
<dbReference type="Pfam" id="PF01420">
    <property type="entry name" value="Methylase_S"/>
    <property type="match status" value="2"/>
</dbReference>
<accession>A0ABW9RCI2</accession>
<dbReference type="RefSeq" id="WP_154753078.1">
    <property type="nucleotide sequence ID" value="NZ_WLZX01000004.1"/>
</dbReference>